<feature type="domain" description="SMP-30/Gluconolactonase/LRE-like region" evidence="4">
    <location>
        <begin position="16"/>
        <end position="192"/>
    </location>
</feature>
<dbReference type="EMBL" id="JAGINU010000001">
    <property type="protein sequence ID" value="MBP2371002.1"/>
    <property type="molecule type" value="Genomic_DNA"/>
</dbReference>
<comment type="caution">
    <text evidence="5">The sequence shown here is derived from an EMBL/GenBank/DDBJ whole genome shotgun (WGS) entry which is preliminary data.</text>
</comment>
<feature type="compositionally biased region" description="Low complexity" evidence="3">
    <location>
        <begin position="209"/>
        <end position="226"/>
    </location>
</feature>
<dbReference type="PANTHER" id="PTHR47572:SF4">
    <property type="entry name" value="LACTONASE DRP35"/>
    <property type="match status" value="1"/>
</dbReference>
<proteinExistence type="inferred from homology"/>
<dbReference type="PANTHER" id="PTHR47572">
    <property type="entry name" value="LIPOPROTEIN-RELATED"/>
    <property type="match status" value="1"/>
</dbReference>
<dbReference type="SUPFAM" id="SSF63829">
    <property type="entry name" value="Calcium-dependent phosphotriesterase"/>
    <property type="match status" value="1"/>
</dbReference>
<comment type="similarity">
    <text evidence="1">Belongs to the SMP-30/CGR1 family.</text>
</comment>
<feature type="compositionally biased region" description="Polar residues" evidence="3">
    <location>
        <begin position="239"/>
        <end position="254"/>
    </location>
</feature>
<evidence type="ECO:0000256" key="2">
    <source>
        <dbReference type="ARBA" id="ARBA00022801"/>
    </source>
</evidence>
<dbReference type="Proteomes" id="UP001519295">
    <property type="component" value="Unassembled WGS sequence"/>
</dbReference>
<keyword evidence="6" id="KW-1185">Reference proteome</keyword>
<feature type="compositionally biased region" description="Low complexity" evidence="3">
    <location>
        <begin position="260"/>
        <end position="279"/>
    </location>
</feature>
<sequence length="279" mass="29761">MSRAFQTVVDGGDYFEGVRWHEGRWYASDAFRGIVCAFDPAGVREDLMQVDALCSGLGWLPDGSLLVVSMKDRTLLRRSPDGTVSTHADLAPVSEHWINDMVVDRQGRAWVGTIGFAIVDGADPEPGALYRVDPDGTVTVAVDGLWCPNGVVVTADGSTLVVAESFAARLTAFTIGADGALSERRVLAQFGTPPAPGALPRCSVPPSSPRTGSRSTPRTTSGRRTPWAGGACGSRPTVWWSTRSRTRGAPTSTAVRWVAPTGGPWRSRRPTGSSRRPRG</sequence>
<dbReference type="Pfam" id="PF08450">
    <property type="entry name" value="SGL"/>
    <property type="match status" value="1"/>
</dbReference>
<reference evidence="5 6" key="1">
    <citation type="submission" date="2021-03" db="EMBL/GenBank/DDBJ databases">
        <title>Sequencing the genomes of 1000 actinobacteria strains.</title>
        <authorList>
            <person name="Klenk H.-P."/>
        </authorList>
    </citation>
    <scope>NUCLEOTIDE SEQUENCE [LARGE SCALE GENOMIC DNA]</scope>
    <source>
        <strain evidence="5 6">DSM 45256</strain>
    </source>
</reference>
<dbReference type="InterPro" id="IPR011042">
    <property type="entry name" value="6-blade_b-propeller_TolB-like"/>
</dbReference>
<feature type="region of interest" description="Disordered" evidence="3">
    <location>
        <begin position="192"/>
        <end position="279"/>
    </location>
</feature>
<accession>A0ABS4W449</accession>
<evidence type="ECO:0000256" key="1">
    <source>
        <dbReference type="ARBA" id="ARBA00008853"/>
    </source>
</evidence>
<dbReference type="InterPro" id="IPR013658">
    <property type="entry name" value="SGL"/>
</dbReference>
<gene>
    <name evidence="5" type="ORF">JOF36_006698</name>
</gene>
<organism evidence="5 6">
    <name type="scientific">Pseudonocardia parietis</name>
    <dbReference type="NCBI Taxonomy" id="570936"/>
    <lineage>
        <taxon>Bacteria</taxon>
        <taxon>Bacillati</taxon>
        <taxon>Actinomycetota</taxon>
        <taxon>Actinomycetes</taxon>
        <taxon>Pseudonocardiales</taxon>
        <taxon>Pseudonocardiaceae</taxon>
        <taxon>Pseudonocardia</taxon>
    </lineage>
</organism>
<evidence type="ECO:0000259" key="4">
    <source>
        <dbReference type="Pfam" id="PF08450"/>
    </source>
</evidence>
<keyword evidence="2" id="KW-0378">Hydrolase</keyword>
<dbReference type="InterPro" id="IPR051262">
    <property type="entry name" value="SMP-30/CGR1_Lactonase"/>
</dbReference>
<evidence type="ECO:0000313" key="5">
    <source>
        <dbReference type="EMBL" id="MBP2371002.1"/>
    </source>
</evidence>
<name>A0ABS4W449_9PSEU</name>
<evidence type="ECO:0000256" key="3">
    <source>
        <dbReference type="SAM" id="MobiDB-lite"/>
    </source>
</evidence>
<evidence type="ECO:0000313" key="6">
    <source>
        <dbReference type="Proteomes" id="UP001519295"/>
    </source>
</evidence>
<dbReference type="Gene3D" id="2.120.10.30">
    <property type="entry name" value="TolB, C-terminal domain"/>
    <property type="match status" value="1"/>
</dbReference>
<protein>
    <submittedName>
        <fullName evidence="5">Sugar lactone lactonase YvrE</fullName>
    </submittedName>
</protein>